<proteinExistence type="predicted"/>
<evidence type="ECO:0000256" key="2">
    <source>
        <dbReference type="SAM" id="Phobius"/>
    </source>
</evidence>
<feature type="domain" description="Mce/MlaD" evidence="3">
    <location>
        <begin position="54"/>
        <end position="128"/>
    </location>
</feature>
<feature type="region of interest" description="Disordered" evidence="1">
    <location>
        <begin position="366"/>
        <end position="419"/>
    </location>
</feature>
<sequence length="419" mass="45127">MNALNSLVAFVIRTVKAVASRKVVLALFGLLATAVIAFGYIAIDGLRFNPFHRTIAIRIMLPESGGLLANQDVTLRGIPIGHVAAVNLTKNGVEAVASVDSSAHIPTDSPVRVSGLSAAGEQYLDFRPEHGGGPYLTDGAVISGKQASIPVTLPHIIDHSRGALAQLDADKLGKMFNELHVTKDGPRKLAAILDGASLLANTVDSVLPETVSMIRTTRVVFSTVADVRPGLAATTNDLTKVLDGVNKMDGGFRTLVERGEPQLATLDNLIADNRQNVVQILGNLSTTSQVIYQRIPGLEYIWRPDRDPFIDRFASVVHDGGVWAIGDIYPKYRCDYNLPRHPPSDASFPEPYKYTYCEDQDPSLLVRGARNAPRPPGDDTAGPPPGYDPHAVTDKTPHYPGYTIDTPYGGPSYPIPMPN</sequence>
<dbReference type="Pfam" id="PF02470">
    <property type="entry name" value="MlaD"/>
    <property type="match status" value="1"/>
</dbReference>
<dbReference type="InterPro" id="IPR003399">
    <property type="entry name" value="Mce/MlaD"/>
</dbReference>
<dbReference type="PANTHER" id="PTHR33371">
    <property type="entry name" value="INTERMEMBRANE PHOSPHOLIPID TRANSPORT SYSTEM BINDING PROTEIN MLAD-RELATED"/>
    <property type="match status" value="1"/>
</dbReference>
<gene>
    <name evidence="4" type="ORF">A5642_02690</name>
</gene>
<dbReference type="PANTHER" id="PTHR33371:SF16">
    <property type="entry name" value="MCE-FAMILY PROTEIN MCE3F"/>
    <property type="match status" value="1"/>
</dbReference>
<dbReference type="Proteomes" id="UP000093962">
    <property type="component" value="Unassembled WGS sequence"/>
</dbReference>
<dbReference type="EMBL" id="LZSF01000201">
    <property type="protein sequence ID" value="OBA84235.1"/>
    <property type="molecule type" value="Genomic_DNA"/>
</dbReference>
<dbReference type="InterPro" id="IPR052336">
    <property type="entry name" value="MlaD_Phospholipid_Transporter"/>
</dbReference>
<dbReference type="AlphaFoldDB" id="A0A1A0MFN1"/>
<dbReference type="RefSeq" id="WP_064859924.1">
    <property type="nucleotide sequence ID" value="NZ_LZSF01000201.1"/>
</dbReference>
<evidence type="ECO:0000313" key="5">
    <source>
        <dbReference type="Proteomes" id="UP000093962"/>
    </source>
</evidence>
<keyword evidence="2" id="KW-1133">Transmembrane helix</keyword>
<dbReference type="GO" id="GO:0005576">
    <property type="term" value="C:extracellular region"/>
    <property type="evidence" value="ECO:0007669"/>
    <property type="project" value="TreeGrafter"/>
</dbReference>
<name>A0A1A0MFN1_MYCMU</name>
<evidence type="ECO:0000256" key="1">
    <source>
        <dbReference type="SAM" id="MobiDB-lite"/>
    </source>
</evidence>
<evidence type="ECO:0000313" key="4">
    <source>
        <dbReference type="EMBL" id="OBA84235.1"/>
    </source>
</evidence>
<feature type="transmembrane region" description="Helical" evidence="2">
    <location>
        <begin position="23"/>
        <end position="43"/>
    </location>
</feature>
<evidence type="ECO:0000259" key="3">
    <source>
        <dbReference type="Pfam" id="PF02470"/>
    </source>
</evidence>
<organism evidence="4 5">
    <name type="scientific">Mycolicibacterium mucogenicum</name>
    <name type="common">Mycobacterium mucogenicum</name>
    <dbReference type="NCBI Taxonomy" id="56689"/>
    <lineage>
        <taxon>Bacteria</taxon>
        <taxon>Bacillati</taxon>
        <taxon>Actinomycetota</taxon>
        <taxon>Actinomycetes</taxon>
        <taxon>Mycobacteriales</taxon>
        <taxon>Mycobacteriaceae</taxon>
        <taxon>Mycolicibacterium</taxon>
    </lineage>
</organism>
<accession>A0A1A0MFN1</accession>
<dbReference type="OrthoDB" id="3606263at2"/>
<reference evidence="4 5" key="1">
    <citation type="submission" date="2016-06" db="EMBL/GenBank/DDBJ databases">
        <authorList>
            <person name="Kjaerup R.B."/>
            <person name="Dalgaard T.S."/>
            <person name="Juul-Madsen H.R."/>
        </authorList>
    </citation>
    <scope>NUCLEOTIDE SEQUENCE [LARGE SCALE GENOMIC DNA]</scope>
    <source>
        <strain evidence="4 5">1199456.5</strain>
    </source>
</reference>
<keyword evidence="2" id="KW-0472">Membrane</keyword>
<comment type="caution">
    <text evidence="4">The sequence shown here is derived from an EMBL/GenBank/DDBJ whole genome shotgun (WGS) entry which is preliminary data.</text>
</comment>
<protein>
    <submittedName>
        <fullName evidence="4">Mammalian cell entry protein</fullName>
    </submittedName>
</protein>
<keyword evidence="2" id="KW-0812">Transmembrane</keyword>